<reference evidence="2" key="1">
    <citation type="submission" date="2025-08" db="UniProtKB">
        <authorList>
            <consortium name="RefSeq"/>
        </authorList>
    </citation>
    <scope>IDENTIFICATION</scope>
    <source>
        <strain evidence="2">OHB3-1</strain>
    </source>
</reference>
<gene>
    <name evidence="2" type="primary">LOC111016203</name>
</gene>
<dbReference type="KEGG" id="mcha:111016203"/>
<dbReference type="Proteomes" id="UP000504603">
    <property type="component" value="Unplaced"/>
</dbReference>
<evidence type="ECO:0000313" key="2">
    <source>
        <dbReference type="RefSeq" id="XP_022147193.1"/>
    </source>
</evidence>
<keyword evidence="1" id="KW-1185">Reference proteome</keyword>
<sequence>MGRVSHCLSPPGQDSRSRWPLPWLYCRVVPLEFVTKWSLSLTTEPLFVDSRVGMVTSLVPVGCVVMLRIGFRIGESSGGSSFGYSNLQQSIHTCLSDLHQVFNPSVVFSGRVTDEINHLRSHHARRDELDQTLASLDQANMLLANVRHDLEVGKGKSGDDLAALQRKLNEANDRLSNSKFLAAEFKKTQDYVDLQNAAMECGVS</sequence>
<protein>
    <submittedName>
        <fullName evidence="2">Uncharacterized protein LOC111016203</fullName>
    </submittedName>
</protein>
<proteinExistence type="predicted"/>
<name>A0A6J1D0L6_MOMCH</name>
<organism evidence="1 2">
    <name type="scientific">Momordica charantia</name>
    <name type="common">Bitter gourd</name>
    <name type="synonym">Balsam pear</name>
    <dbReference type="NCBI Taxonomy" id="3673"/>
    <lineage>
        <taxon>Eukaryota</taxon>
        <taxon>Viridiplantae</taxon>
        <taxon>Streptophyta</taxon>
        <taxon>Embryophyta</taxon>
        <taxon>Tracheophyta</taxon>
        <taxon>Spermatophyta</taxon>
        <taxon>Magnoliopsida</taxon>
        <taxon>eudicotyledons</taxon>
        <taxon>Gunneridae</taxon>
        <taxon>Pentapetalae</taxon>
        <taxon>rosids</taxon>
        <taxon>fabids</taxon>
        <taxon>Cucurbitales</taxon>
        <taxon>Cucurbitaceae</taxon>
        <taxon>Momordiceae</taxon>
        <taxon>Momordica</taxon>
    </lineage>
</organism>
<accession>A0A6J1D0L6</accession>
<dbReference type="AlphaFoldDB" id="A0A6J1D0L6"/>
<dbReference type="GeneID" id="111016203"/>
<dbReference type="RefSeq" id="XP_022147193.1">
    <property type="nucleotide sequence ID" value="XM_022291501.1"/>
</dbReference>
<evidence type="ECO:0000313" key="1">
    <source>
        <dbReference type="Proteomes" id="UP000504603"/>
    </source>
</evidence>